<comment type="caution">
    <text evidence="1">The sequence shown here is derived from an EMBL/GenBank/DDBJ whole genome shotgun (WGS) entry which is preliminary data.</text>
</comment>
<dbReference type="Proteomes" id="UP001162992">
    <property type="component" value="Chromosome 16"/>
</dbReference>
<dbReference type="EMBL" id="CM055107">
    <property type="protein sequence ID" value="KAJ7526960.1"/>
    <property type="molecule type" value="Genomic_DNA"/>
</dbReference>
<evidence type="ECO:0000313" key="2">
    <source>
        <dbReference type="Proteomes" id="UP001162992"/>
    </source>
</evidence>
<accession>A0ACC2BB51</accession>
<proteinExistence type="predicted"/>
<keyword evidence="2" id="KW-1185">Reference proteome</keyword>
<evidence type="ECO:0000313" key="1">
    <source>
        <dbReference type="EMBL" id="KAJ7526960.1"/>
    </source>
</evidence>
<reference evidence="2" key="1">
    <citation type="journal article" date="2024" name="Proc. Natl. Acad. Sci. U.S.A.">
        <title>Extraordinary preservation of gene collinearity over three hundred million years revealed in homosporous lycophytes.</title>
        <authorList>
            <person name="Li C."/>
            <person name="Wickell D."/>
            <person name="Kuo L.Y."/>
            <person name="Chen X."/>
            <person name="Nie B."/>
            <person name="Liao X."/>
            <person name="Peng D."/>
            <person name="Ji J."/>
            <person name="Jenkins J."/>
            <person name="Williams M."/>
            <person name="Shu S."/>
            <person name="Plott C."/>
            <person name="Barry K."/>
            <person name="Rajasekar S."/>
            <person name="Grimwood J."/>
            <person name="Han X."/>
            <person name="Sun S."/>
            <person name="Hou Z."/>
            <person name="He W."/>
            <person name="Dai G."/>
            <person name="Sun C."/>
            <person name="Schmutz J."/>
            <person name="Leebens-Mack J.H."/>
            <person name="Li F.W."/>
            <person name="Wang L."/>
        </authorList>
    </citation>
    <scope>NUCLEOTIDE SEQUENCE [LARGE SCALE GENOMIC DNA]</scope>
    <source>
        <strain evidence="2">cv. PW_Plant_1</strain>
    </source>
</reference>
<sequence length="149" mass="16890">MIILFTVLEFTFDIRICLGCFHTVADQLSRISTGTMDGGVNEMSDANLFALDFVLDTCYENMFNLFSKGAFPTHSKKIQSCQLLWKARNFILSDGQWYKRGQDGILRRCLLSKDTQRIIEAVHTGLAGGHFAADITTRKILQAGFWWPT</sequence>
<gene>
    <name evidence="1" type="ORF">O6H91_16G029000</name>
</gene>
<protein>
    <submittedName>
        <fullName evidence="1">Uncharacterized protein</fullName>
    </submittedName>
</protein>
<name>A0ACC2BB51_DIPCM</name>
<organism evidence="1 2">
    <name type="scientific">Diphasiastrum complanatum</name>
    <name type="common">Issler's clubmoss</name>
    <name type="synonym">Lycopodium complanatum</name>
    <dbReference type="NCBI Taxonomy" id="34168"/>
    <lineage>
        <taxon>Eukaryota</taxon>
        <taxon>Viridiplantae</taxon>
        <taxon>Streptophyta</taxon>
        <taxon>Embryophyta</taxon>
        <taxon>Tracheophyta</taxon>
        <taxon>Lycopodiopsida</taxon>
        <taxon>Lycopodiales</taxon>
        <taxon>Lycopodiaceae</taxon>
        <taxon>Lycopodioideae</taxon>
        <taxon>Diphasiastrum</taxon>
    </lineage>
</organism>